<protein>
    <submittedName>
        <fullName evidence="2">Microtubule-associated protein</fullName>
    </submittedName>
</protein>
<reference evidence="2" key="1">
    <citation type="submission" date="2022-10" db="EMBL/GenBank/DDBJ databases">
        <title>Novel sulphate-reducing endosymbionts in the free-living metamonad Anaeramoeba.</title>
        <authorList>
            <person name="Jerlstrom-Hultqvist J."/>
            <person name="Cepicka I."/>
            <person name="Gallot-Lavallee L."/>
            <person name="Salas-Leiva D."/>
            <person name="Curtis B.A."/>
            <person name="Zahonova K."/>
            <person name="Pipaliya S."/>
            <person name="Dacks J."/>
            <person name="Roger A.J."/>
        </authorList>
    </citation>
    <scope>NUCLEOTIDE SEQUENCE</scope>
    <source>
        <strain evidence="2">BMAN</strain>
    </source>
</reference>
<feature type="region of interest" description="Disordered" evidence="1">
    <location>
        <begin position="89"/>
        <end position="118"/>
    </location>
</feature>
<dbReference type="AlphaFoldDB" id="A0A9Q0RIT6"/>
<feature type="compositionally biased region" description="Basic residues" evidence="1">
    <location>
        <begin position="101"/>
        <end position="116"/>
    </location>
</feature>
<sequence length="613" mass="71126">MWQDIKAIPTDLEKLFFASKARIIIPEKITENPLDDLQKPPKQRIFFGQLVHFYIHLKCPQNMASREKEKWDQLLNMITIKSHIKASYRTSSEKIESPRSPRLKTQKSLTAKKKSNSKLIKDSEKNKTAMKMFTKSQDLSGDMGNITKHRRHLSDYRTNSFDILSPSKSERNLAKQIKTKSTREKKSAREENPAHLLGFNSETQIEKQNETHTEFQLSNGDFLIARSIRVVQNLYESEQQNITITAKIYFLENKQTELFGKLSAKELEKMIGISEKKAFGPYGPNPEFVIRKINKHLSVDFPFNLTSSFCSFGNSTMIMIVIENVHKNSALVLHNPKFHLNPSFQSRSPLEDMEGNEENKNKPIPQKRINSFLFGEAMQIQELVELFCVNEIPSKDKSINIKFLKPNEKMSLLYRISPVSSTLVDDRYLYFHGKFTSLFTVSWQITRQKTAMNIDQFMQFPQNISKHQIQWKKELVSDVQIKIKNPPLANAYSLFEVQVEIVNNGKNFREFQLKIPYSKFSSNFEQKNFQLAKKSSSQNDKKIFDQFQNNLNQLEIVCQENSIHLIIQAKSSVFVNLHFIAFKVGICDIFLELVDLGLLQRLVAQQSFKIQIC</sequence>
<comment type="caution">
    <text evidence="2">The sequence shown here is derived from an EMBL/GenBank/DDBJ whole genome shotgun (WGS) entry which is preliminary data.</text>
</comment>
<feature type="region of interest" description="Disordered" evidence="1">
    <location>
        <begin position="172"/>
        <end position="194"/>
    </location>
</feature>
<dbReference type="EMBL" id="JAPDFW010000013">
    <property type="protein sequence ID" value="KAJ5080114.1"/>
    <property type="molecule type" value="Genomic_DNA"/>
</dbReference>
<evidence type="ECO:0000256" key="1">
    <source>
        <dbReference type="SAM" id="MobiDB-lite"/>
    </source>
</evidence>
<dbReference type="Proteomes" id="UP001149090">
    <property type="component" value="Unassembled WGS sequence"/>
</dbReference>
<feature type="compositionally biased region" description="Basic and acidic residues" evidence="1">
    <location>
        <begin position="181"/>
        <end position="193"/>
    </location>
</feature>
<keyword evidence="3" id="KW-1185">Reference proteome</keyword>
<organism evidence="2 3">
    <name type="scientific">Anaeramoeba ignava</name>
    <name type="common">Anaerobic marine amoeba</name>
    <dbReference type="NCBI Taxonomy" id="1746090"/>
    <lineage>
        <taxon>Eukaryota</taxon>
        <taxon>Metamonada</taxon>
        <taxon>Anaeramoebidae</taxon>
        <taxon>Anaeramoeba</taxon>
    </lineage>
</organism>
<name>A0A9Q0RIT6_ANAIG</name>
<evidence type="ECO:0000313" key="2">
    <source>
        <dbReference type="EMBL" id="KAJ5080114.1"/>
    </source>
</evidence>
<evidence type="ECO:0000313" key="3">
    <source>
        <dbReference type="Proteomes" id="UP001149090"/>
    </source>
</evidence>
<accession>A0A9Q0RIT6</accession>
<proteinExistence type="predicted"/>
<gene>
    <name evidence="2" type="ORF">M0811_14131</name>
</gene>